<name>A0ABP6H5J5_9MICO</name>
<evidence type="ECO:0000313" key="1">
    <source>
        <dbReference type="EMBL" id="GAA2736661.1"/>
    </source>
</evidence>
<evidence type="ECO:0000313" key="2">
    <source>
        <dbReference type="Proteomes" id="UP001501326"/>
    </source>
</evidence>
<dbReference type="EMBL" id="BAAARN010000001">
    <property type="protein sequence ID" value="GAA2736661.1"/>
    <property type="molecule type" value="Genomic_DNA"/>
</dbReference>
<keyword evidence="2" id="KW-1185">Reference proteome</keyword>
<sequence length="195" mass="21278">MIPVFDVGEFPPFELEGNGSVPEEAWIDDGSPDPANEEYFGWVDVSGSEFDQLLAWEAQELQRLDFEESTAEGFERAAAAMNEGRDDGDFDWDVTELSAILDFGIVSCVAALHHLGVPTTSSCRGHFGRRDGRDVPYVRFVGDQIDADTWALIQSCAKTSNCHLFACGSGLVELIGSSCADMVGFARGVRETRLS</sequence>
<dbReference type="Proteomes" id="UP001501326">
    <property type="component" value="Unassembled WGS sequence"/>
</dbReference>
<organism evidence="1 2">
    <name type="scientific">Pedococcus aerophilus</name>
    <dbReference type="NCBI Taxonomy" id="436356"/>
    <lineage>
        <taxon>Bacteria</taxon>
        <taxon>Bacillati</taxon>
        <taxon>Actinomycetota</taxon>
        <taxon>Actinomycetes</taxon>
        <taxon>Micrococcales</taxon>
        <taxon>Intrasporangiaceae</taxon>
        <taxon>Pedococcus</taxon>
    </lineage>
</organism>
<dbReference type="RefSeq" id="WP_344193055.1">
    <property type="nucleotide sequence ID" value="NZ_BAAARN010000001.1"/>
</dbReference>
<proteinExistence type="predicted"/>
<reference evidence="2" key="1">
    <citation type="journal article" date="2019" name="Int. J. Syst. Evol. Microbiol.">
        <title>The Global Catalogue of Microorganisms (GCM) 10K type strain sequencing project: providing services to taxonomists for standard genome sequencing and annotation.</title>
        <authorList>
            <consortium name="The Broad Institute Genomics Platform"/>
            <consortium name="The Broad Institute Genome Sequencing Center for Infectious Disease"/>
            <person name="Wu L."/>
            <person name="Ma J."/>
        </authorList>
    </citation>
    <scope>NUCLEOTIDE SEQUENCE [LARGE SCALE GENOMIC DNA]</scope>
    <source>
        <strain evidence="2">JCM 16378</strain>
    </source>
</reference>
<protein>
    <submittedName>
        <fullName evidence="1">Uncharacterized protein</fullName>
    </submittedName>
</protein>
<accession>A0ABP6H5J5</accession>
<comment type="caution">
    <text evidence="1">The sequence shown here is derived from an EMBL/GenBank/DDBJ whole genome shotgun (WGS) entry which is preliminary data.</text>
</comment>
<gene>
    <name evidence="1" type="ORF">GCM10009867_21800</name>
</gene>